<evidence type="ECO:0000259" key="9">
    <source>
        <dbReference type="Pfam" id="PF12821"/>
    </source>
</evidence>
<dbReference type="PANTHER" id="PTHR34390:SF1">
    <property type="entry name" value="SUCCINATE TRANSPORTER SUBUNIT YJJB-RELATED"/>
    <property type="match status" value="1"/>
</dbReference>
<reference evidence="10 11" key="1">
    <citation type="journal article" date="2015" name="Genome Announc.">
        <title>Expanding the biotechnology potential of lactobacilli through comparative genomics of 213 strains and associated genera.</title>
        <authorList>
            <person name="Sun Z."/>
            <person name="Harris H.M."/>
            <person name="McCann A."/>
            <person name="Guo C."/>
            <person name="Argimon S."/>
            <person name="Zhang W."/>
            <person name="Yang X."/>
            <person name="Jeffery I.B."/>
            <person name="Cooney J.C."/>
            <person name="Kagawa T.F."/>
            <person name="Liu W."/>
            <person name="Song Y."/>
            <person name="Salvetti E."/>
            <person name="Wrobel A."/>
            <person name="Rasinkangas P."/>
            <person name="Parkhill J."/>
            <person name="Rea M.C."/>
            <person name="O'Sullivan O."/>
            <person name="Ritari J."/>
            <person name="Douillard F.P."/>
            <person name="Paul Ross R."/>
            <person name="Yang R."/>
            <person name="Briner A.E."/>
            <person name="Felis G.E."/>
            <person name="de Vos W.M."/>
            <person name="Barrangou R."/>
            <person name="Klaenhammer T.R."/>
            <person name="Caufield P.W."/>
            <person name="Cui Y."/>
            <person name="Zhang H."/>
            <person name="O'Toole P.W."/>
        </authorList>
    </citation>
    <scope>NUCLEOTIDE SEQUENCE [LARGE SCALE GENOMIC DNA]</scope>
    <source>
        <strain evidence="10 11">DSM 16761</strain>
    </source>
</reference>
<dbReference type="Proteomes" id="UP000051307">
    <property type="component" value="Unassembled WGS sequence"/>
</dbReference>
<dbReference type="InterPro" id="IPR024528">
    <property type="entry name" value="ThrE_2"/>
</dbReference>
<gene>
    <name evidence="10" type="ORF">FC59_GL000814</name>
</gene>
<keyword evidence="2" id="KW-1003">Cell membrane</keyword>
<dbReference type="eggNOG" id="COG3610">
    <property type="taxonomic scope" value="Bacteria"/>
</dbReference>
<proteinExistence type="inferred from homology"/>
<dbReference type="InterPro" id="IPR050539">
    <property type="entry name" value="ThrE_Dicarb/AminoAcid_Exp"/>
</dbReference>
<dbReference type="GO" id="GO:0005886">
    <property type="term" value="C:plasma membrane"/>
    <property type="evidence" value="ECO:0007669"/>
    <property type="project" value="UniProtKB-SubCell"/>
</dbReference>
<dbReference type="OrthoDB" id="9810047at2"/>
<evidence type="ECO:0000256" key="7">
    <source>
        <dbReference type="ARBA" id="ARBA00034125"/>
    </source>
</evidence>
<dbReference type="EMBL" id="AZFU01000001">
    <property type="protein sequence ID" value="KRM07382.1"/>
    <property type="molecule type" value="Genomic_DNA"/>
</dbReference>
<comment type="similarity">
    <text evidence="7">Belongs to the ThrE exporter (TC 2.A.79) family.</text>
</comment>
<keyword evidence="6 8" id="KW-0472">Membrane</keyword>
<evidence type="ECO:0000313" key="10">
    <source>
        <dbReference type="EMBL" id="KRM07382.1"/>
    </source>
</evidence>
<feature type="transmembrane region" description="Helical" evidence="8">
    <location>
        <begin position="117"/>
        <end position="143"/>
    </location>
</feature>
<evidence type="ECO:0000256" key="2">
    <source>
        <dbReference type="ARBA" id="ARBA00022475"/>
    </source>
</evidence>
<dbReference type="Pfam" id="PF12821">
    <property type="entry name" value="ThrE_2"/>
    <property type="match status" value="1"/>
</dbReference>
<name>A0A0R1VX46_9LACO</name>
<evidence type="ECO:0000256" key="3">
    <source>
        <dbReference type="ARBA" id="ARBA00022519"/>
    </source>
</evidence>
<keyword evidence="5 8" id="KW-1133">Transmembrane helix</keyword>
<dbReference type="RefSeq" id="WP_025014134.1">
    <property type="nucleotide sequence ID" value="NZ_AZFU01000001.1"/>
</dbReference>
<feature type="transmembrane region" description="Helical" evidence="8">
    <location>
        <begin position="7"/>
        <end position="25"/>
    </location>
</feature>
<dbReference type="PANTHER" id="PTHR34390">
    <property type="entry name" value="UPF0442 PROTEIN YJJB-RELATED"/>
    <property type="match status" value="1"/>
</dbReference>
<evidence type="ECO:0000313" key="11">
    <source>
        <dbReference type="Proteomes" id="UP000051307"/>
    </source>
</evidence>
<evidence type="ECO:0000256" key="5">
    <source>
        <dbReference type="ARBA" id="ARBA00022989"/>
    </source>
</evidence>
<dbReference type="GO" id="GO:0015744">
    <property type="term" value="P:succinate transport"/>
    <property type="evidence" value="ECO:0007669"/>
    <property type="project" value="TreeGrafter"/>
</dbReference>
<protein>
    <recommendedName>
        <fullName evidence="9">Threonine/Serine exporter ThrE domain-containing protein</fullName>
    </recommendedName>
</protein>
<keyword evidence="3" id="KW-0997">Cell inner membrane</keyword>
<keyword evidence="4 8" id="KW-0812">Transmembrane</keyword>
<organism evidence="10 11">
    <name type="scientific">Lactobacillus kitasatonis DSM 16761 = JCM 1039</name>
    <dbReference type="NCBI Taxonomy" id="1423767"/>
    <lineage>
        <taxon>Bacteria</taxon>
        <taxon>Bacillati</taxon>
        <taxon>Bacillota</taxon>
        <taxon>Bacilli</taxon>
        <taxon>Lactobacillales</taxon>
        <taxon>Lactobacillaceae</taxon>
        <taxon>Lactobacillus</taxon>
    </lineage>
</organism>
<evidence type="ECO:0000256" key="8">
    <source>
        <dbReference type="SAM" id="Phobius"/>
    </source>
</evidence>
<evidence type="ECO:0000256" key="6">
    <source>
        <dbReference type="ARBA" id="ARBA00023136"/>
    </source>
</evidence>
<comment type="subcellular location">
    <subcellularLocation>
        <location evidence="1">Cell membrane</location>
        <topology evidence="1">Multi-pass membrane protein</topology>
    </subcellularLocation>
</comment>
<comment type="caution">
    <text evidence="10">The sequence shown here is derived from an EMBL/GenBank/DDBJ whole genome shotgun (WGS) entry which is preliminary data.</text>
</comment>
<dbReference type="PATRIC" id="fig|1423767.3.peg.844"/>
<sequence>MPFWLEIVINVVFSYLASVGFALTINVPHRALNFSGISGVVGWMTYWFCFRAGMGRMVSNLLGAFLIGILSLYLARIKKCPVTVFNIPALVPLVPGMPAYQAVRAFVVGDYRHGQELILRVAIVTGAIGIGFLLSTMCIEAFYKLKYRRFKKWQLYIKKKR</sequence>
<feature type="transmembrane region" description="Helical" evidence="8">
    <location>
        <begin position="57"/>
        <end position="75"/>
    </location>
</feature>
<evidence type="ECO:0000256" key="4">
    <source>
        <dbReference type="ARBA" id="ARBA00022692"/>
    </source>
</evidence>
<feature type="domain" description="Threonine/Serine exporter ThrE" evidence="9">
    <location>
        <begin position="10"/>
        <end position="137"/>
    </location>
</feature>
<evidence type="ECO:0000256" key="1">
    <source>
        <dbReference type="ARBA" id="ARBA00004651"/>
    </source>
</evidence>
<accession>A0A0R1VX46</accession>
<dbReference type="AlphaFoldDB" id="A0A0R1VX46"/>